<dbReference type="SUPFAM" id="SSF55811">
    <property type="entry name" value="Nudix"/>
    <property type="match status" value="1"/>
</dbReference>
<protein>
    <recommendedName>
        <fullName evidence="1">Nudix hydrolase domain-containing protein</fullName>
    </recommendedName>
</protein>
<evidence type="ECO:0000313" key="2">
    <source>
        <dbReference type="EMBL" id="KAH7273968.1"/>
    </source>
</evidence>
<accession>A0A9P9RD00</accession>
<dbReference type="Proteomes" id="UP000736672">
    <property type="component" value="Unassembled WGS sequence"/>
</dbReference>
<dbReference type="AlphaFoldDB" id="A0A9P9RD00"/>
<feature type="domain" description="Nudix hydrolase" evidence="1">
    <location>
        <begin position="242"/>
        <end position="414"/>
    </location>
</feature>
<sequence>MTRAKACGHYGTDTIAHDMSTCPSMPTSCGFFNPTSSLSYPLGIPSLTTSPVALKSLVGNPMVTRVMMASTRLAKPSVEAAQSSCLNQCSSAELVYPGIPSHSLDMTSLYGVVQQGNKIDAVALGDVWAFHIQGIDEVVGYMKDDVQRDMIWDENFTMNQDTRTILLNPRIQAVESIATACCRVFSNLCLLNRGRFNNCIDRWLAKDVPRREFQPLHVADSTRQDLAIPLPIRGLFGVVTVGVHLNVYTVKRVDGRESIDRIWVSHRAKGVNVSYSGMLDQVVAGGMDPTDRVSGVLSPCVTLKREAREEAGLYIDLNTREVFMGQEDGTTRLVGSVEQAPAITFYDCKDHNAGLMNEGHLEPGVRFVYDLRVDTSFQPHTEERGIERFEALSVDEVKQSLHSLKWKPNCGLVMVDFMVRKGLVSEADDARLGDIMTGLRRPLPFKFAQDEFRVLDGW</sequence>
<dbReference type="PROSITE" id="PS51462">
    <property type="entry name" value="NUDIX"/>
    <property type="match status" value="1"/>
</dbReference>
<keyword evidence="3" id="KW-1185">Reference proteome</keyword>
<dbReference type="OrthoDB" id="10261522at2759"/>
<dbReference type="Gene3D" id="3.90.79.10">
    <property type="entry name" value="Nucleoside Triphosphate Pyrophosphohydrolase"/>
    <property type="match status" value="1"/>
</dbReference>
<organism evidence="2 3">
    <name type="scientific">Fusarium solani</name>
    <name type="common">Filamentous fungus</name>
    <dbReference type="NCBI Taxonomy" id="169388"/>
    <lineage>
        <taxon>Eukaryota</taxon>
        <taxon>Fungi</taxon>
        <taxon>Dikarya</taxon>
        <taxon>Ascomycota</taxon>
        <taxon>Pezizomycotina</taxon>
        <taxon>Sordariomycetes</taxon>
        <taxon>Hypocreomycetidae</taxon>
        <taxon>Hypocreales</taxon>
        <taxon>Nectriaceae</taxon>
        <taxon>Fusarium</taxon>
        <taxon>Fusarium solani species complex</taxon>
    </lineage>
</organism>
<dbReference type="EMBL" id="JAGTJS010000002">
    <property type="protein sequence ID" value="KAH7273968.1"/>
    <property type="molecule type" value="Genomic_DNA"/>
</dbReference>
<evidence type="ECO:0000259" key="1">
    <source>
        <dbReference type="PROSITE" id="PS51462"/>
    </source>
</evidence>
<reference evidence="2" key="1">
    <citation type="journal article" date="2021" name="Nat. Commun.">
        <title>Genetic determinants of endophytism in the Arabidopsis root mycobiome.</title>
        <authorList>
            <person name="Mesny F."/>
            <person name="Miyauchi S."/>
            <person name="Thiergart T."/>
            <person name="Pickel B."/>
            <person name="Atanasova L."/>
            <person name="Karlsson M."/>
            <person name="Huettel B."/>
            <person name="Barry K.W."/>
            <person name="Haridas S."/>
            <person name="Chen C."/>
            <person name="Bauer D."/>
            <person name="Andreopoulos W."/>
            <person name="Pangilinan J."/>
            <person name="LaButti K."/>
            <person name="Riley R."/>
            <person name="Lipzen A."/>
            <person name="Clum A."/>
            <person name="Drula E."/>
            <person name="Henrissat B."/>
            <person name="Kohler A."/>
            <person name="Grigoriev I.V."/>
            <person name="Martin F.M."/>
            <person name="Hacquard S."/>
        </authorList>
    </citation>
    <scope>NUCLEOTIDE SEQUENCE</scope>
    <source>
        <strain evidence="2">FSSC 5 MPI-SDFR-AT-0091</strain>
    </source>
</reference>
<dbReference type="InterPro" id="IPR015797">
    <property type="entry name" value="NUDIX_hydrolase-like_dom_sf"/>
</dbReference>
<name>A0A9P9RD00_FUSSL</name>
<dbReference type="InterPro" id="IPR000086">
    <property type="entry name" value="NUDIX_hydrolase_dom"/>
</dbReference>
<gene>
    <name evidence="2" type="ORF">B0J15DRAFT_478475</name>
</gene>
<comment type="caution">
    <text evidence="2">The sequence shown here is derived from an EMBL/GenBank/DDBJ whole genome shotgun (WGS) entry which is preliminary data.</text>
</comment>
<evidence type="ECO:0000313" key="3">
    <source>
        <dbReference type="Proteomes" id="UP000736672"/>
    </source>
</evidence>
<proteinExistence type="predicted"/>
<dbReference type="CDD" id="cd03676">
    <property type="entry name" value="NUDIX_Tnr3_like"/>
    <property type="match status" value="1"/>
</dbReference>